<dbReference type="AlphaFoldDB" id="A0A1B6EWG9"/>
<feature type="compositionally biased region" description="Polar residues" evidence="7">
    <location>
        <begin position="347"/>
        <end position="363"/>
    </location>
</feature>
<dbReference type="InterPro" id="IPR001878">
    <property type="entry name" value="Znf_CCHC"/>
</dbReference>
<feature type="compositionally biased region" description="Acidic residues" evidence="7">
    <location>
        <begin position="364"/>
        <end position="379"/>
    </location>
</feature>
<dbReference type="PANTHER" id="PTHR13316:SF0">
    <property type="entry name" value="ZINC FINGER CCHC DOMAIN-CONTAINING PROTEIN 8"/>
    <property type="match status" value="1"/>
</dbReference>
<organism evidence="10">
    <name type="scientific">Cuerna arida</name>
    <dbReference type="NCBI Taxonomy" id="1464854"/>
    <lineage>
        <taxon>Eukaryota</taxon>
        <taxon>Metazoa</taxon>
        <taxon>Ecdysozoa</taxon>
        <taxon>Arthropoda</taxon>
        <taxon>Hexapoda</taxon>
        <taxon>Insecta</taxon>
        <taxon>Pterygota</taxon>
        <taxon>Neoptera</taxon>
        <taxon>Paraneoptera</taxon>
        <taxon>Hemiptera</taxon>
        <taxon>Auchenorrhyncha</taxon>
        <taxon>Membracoidea</taxon>
        <taxon>Cicadellidae</taxon>
        <taxon>Cicadellinae</taxon>
        <taxon>Proconiini</taxon>
        <taxon>Cuerna</taxon>
    </lineage>
</organism>
<keyword evidence="5" id="KW-0862">Zinc</keyword>
<evidence type="ECO:0000256" key="7">
    <source>
        <dbReference type="SAM" id="MobiDB-lite"/>
    </source>
</evidence>
<name>A0A1B6EWG9_9HEMI</name>
<evidence type="ECO:0000259" key="8">
    <source>
        <dbReference type="SMART" id="SM00343"/>
    </source>
</evidence>
<dbReference type="SMART" id="SM00581">
    <property type="entry name" value="PSP"/>
    <property type="match status" value="1"/>
</dbReference>
<dbReference type="PANTHER" id="PTHR13316">
    <property type="entry name" value="ZINC FINGER, CCHC DOMAIN CONTAINING 8"/>
    <property type="match status" value="1"/>
</dbReference>
<comment type="subcellular location">
    <subcellularLocation>
        <location evidence="1">Nucleus</location>
        <location evidence="1">Nucleoplasm</location>
    </subcellularLocation>
</comment>
<dbReference type="EMBL" id="GECZ01027511">
    <property type="protein sequence ID" value="JAS42258.1"/>
    <property type="molecule type" value="Transcribed_RNA"/>
</dbReference>
<evidence type="ECO:0000313" key="10">
    <source>
        <dbReference type="EMBL" id="JAS42258.1"/>
    </source>
</evidence>
<feature type="domain" description="PSP proline-rich" evidence="9">
    <location>
        <begin position="210"/>
        <end position="262"/>
    </location>
</feature>
<evidence type="ECO:0000256" key="5">
    <source>
        <dbReference type="ARBA" id="ARBA00022833"/>
    </source>
</evidence>
<keyword evidence="3" id="KW-0479">Metal-binding</keyword>
<dbReference type="GO" id="GO:0071013">
    <property type="term" value="C:catalytic step 2 spliceosome"/>
    <property type="evidence" value="ECO:0007669"/>
    <property type="project" value="TreeGrafter"/>
</dbReference>
<evidence type="ECO:0000256" key="4">
    <source>
        <dbReference type="ARBA" id="ARBA00022771"/>
    </source>
</evidence>
<dbReference type="GO" id="GO:0005654">
    <property type="term" value="C:nucleoplasm"/>
    <property type="evidence" value="ECO:0007669"/>
    <property type="project" value="UniProtKB-SubCell"/>
</dbReference>
<feature type="region of interest" description="Disordered" evidence="7">
    <location>
        <begin position="343"/>
        <end position="429"/>
    </location>
</feature>
<comment type="similarity">
    <text evidence="2">Belongs to the ZCCHC8 family.</text>
</comment>
<dbReference type="SUPFAM" id="SSF57756">
    <property type="entry name" value="Retrovirus zinc finger-like domains"/>
    <property type="match status" value="1"/>
</dbReference>
<gene>
    <name evidence="10" type="ORF">g.22777</name>
</gene>
<feature type="compositionally biased region" description="Low complexity" evidence="7">
    <location>
        <begin position="1"/>
        <end position="27"/>
    </location>
</feature>
<protein>
    <recommendedName>
        <fullName evidence="11">PSP proline-rich domain-containing protein</fullName>
    </recommendedName>
</protein>
<keyword evidence="6" id="KW-0539">Nucleus</keyword>
<evidence type="ECO:0008006" key="11">
    <source>
        <dbReference type="Google" id="ProtNLM"/>
    </source>
</evidence>
<sequence length="527" mass="58979">MELESPESPIESPESPTESPESPTESPESPKETETGEELLFIEDRRPGDVSPFKTTTSHDCNPTPVEEPENFIRLSNNEYGKISVSKVDEVDNTKTEASQARGNETTTTVNPAGDFLFVMEDRNPQLSGQETQSPRYIINENFWKSQNQKGKRNKLANTCWNCQETTHSLRDCPHPRNHSKIAKSRREFQESRPVMPVYRRYHVDEGQRLAHLVPGQMSSALRRALGLDPQELPGHIYMMRRLGYPPGWLAEACVSHSGITMFDGQGNQVAEPGSETGEILEEGSLDKYDIRKIHRYPGFNVPPPPDTYDDSKFYKVPPLSRQQSVEVMLEKLTGRIVGGYKRRKLSPTTGDSIDETSQSVDSQDMDYEETPEAAELPEDNCKFVPPLPDEEELPPPPPTELPPEPSASCSDDSQSRSQSLSVSMEESSLTELEEQKKLLLAQLNDVSPLCSTPESRIGKIKSMDFGTPILKSVSPYARLPSADKFSVNICDVINFENLPDSTGKYEKMSGIIRKVRTKLSKISSDP</sequence>
<feature type="region of interest" description="Disordered" evidence="7">
    <location>
        <begin position="1"/>
        <end position="69"/>
    </location>
</feature>
<evidence type="ECO:0000256" key="2">
    <source>
        <dbReference type="ARBA" id="ARBA00007497"/>
    </source>
</evidence>
<keyword evidence="4" id="KW-0863">Zinc-finger</keyword>
<proteinExistence type="inferred from homology"/>
<evidence type="ECO:0000256" key="6">
    <source>
        <dbReference type="ARBA" id="ARBA00023242"/>
    </source>
</evidence>
<dbReference type="InterPro" id="IPR006568">
    <property type="entry name" value="PSP_pro-rich"/>
</dbReference>
<feature type="compositionally biased region" description="Low complexity" evidence="7">
    <location>
        <begin position="407"/>
        <end position="429"/>
    </location>
</feature>
<feature type="compositionally biased region" description="Pro residues" evidence="7">
    <location>
        <begin position="395"/>
        <end position="406"/>
    </location>
</feature>
<dbReference type="InterPro" id="IPR036875">
    <property type="entry name" value="Znf_CCHC_sf"/>
</dbReference>
<reference evidence="10" key="1">
    <citation type="submission" date="2015-11" db="EMBL/GenBank/DDBJ databases">
        <title>De novo transcriptome assembly of four potential Pierce s Disease insect vectors from Arizona vineyards.</title>
        <authorList>
            <person name="Tassone E.E."/>
        </authorList>
    </citation>
    <scope>NUCLEOTIDE SEQUENCE</scope>
</reference>
<feature type="domain" description="CCHC-type" evidence="8">
    <location>
        <begin position="159"/>
        <end position="175"/>
    </location>
</feature>
<dbReference type="Pfam" id="PF04046">
    <property type="entry name" value="PSP"/>
    <property type="match status" value="1"/>
</dbReference>
<dbReference type="GO" id="GO:0008270">
    <property type="term" value="F:zinc ion binding"/>
    <property type="evidence" value="ECO:0007669"/>
    <property type="project" value="UniProtKB-KW"/>
</dbReference>
<dbReference type="GO" id="GO:0003723">
    <property type="term" value="F:RNA binding"/>
    <property type="evidence" value="ECO:0007669"/>
    <property type="project" value="TreeGrafter"/>
</dbReference>
<evidence type="ECO:0000256" key="3">
    <source>
        <dbReference type="ARBA" id="ARBA00022723"/>
    </source>
</evidence>
<dbReference type="InterPro" id="IPR052115">
    <property type="entry name" value="NEXT_complex_subunit_ZCCHC8"/>
</dbReference>
<evidence type="ECO:0000256" key="1">
    <source>
        <dbReference type="ARBA" id="ARBA00004642"/>
    </source>
</evidence>
<accession>A0A1B6EWG9</accession>
<dbReference type="SMART" id="SM00343">
    <property type="entry name" value="ZnF_C2HC"/>
    <property type="match status" value="1"/>
</dbReference>
<evidence type="ECO:0000259" key="9">
    <source>
        <dbReference type="SMART" id="SM00581"/>
    </source>
</evidence>